<dbReference type="Pfam" id="PF06983">
    <property type="entry name" value="3-dmu-9_3-mt"/>
    <property type="match status" value="2"/>
</dbReference>
<dbReference type="Gene3D" id="3.30.720.100">
    <property type="match status" value="1"/>
</dbReference>
<organism evidence="2 3">
    <name type="scientific">Actinomyces slackii</name>
    <dbReference type="NCBI Taxonomy" id="52774"/>
    <lineage>
        <taxon>Bacteria</taxon>
        <taxon>Bacillati</taxon>
        <taxon>Actinomycetota</taxon>
        <taxon>Actinomycetes</taxon>
        <taxon>Actinomycetales</taxon>
        <taxon>Actinomycetaceae</taxon>
        <taxon>Actinomyces</taxon>
    </lineage>
</organism>
<dbReference type="Proteomes" id="UP000276899">
    <property type="component" value="Chromosome"/>
</dbReference>
<dbReference type="Gene3D" id="3.30.720.110">
    <property type="match status" value="1"/>
</dbReference>
<dbReference type="GO" id="GO:0032259">
    <property type="term" value="P:methylation"/>
    <property type="evidence" value="ECO:0007669"/>
    <property type="project" value="UniProtKB-KW"/>
</dbReference>
<keyword evidence="2" id="KW-0808">Transferase</keyword>
<dbReference type="SUPFAM" id="SSF54593">
    <property type="entry name" value="Glyoxalase/Bleomycin resistance protein/Dihydroxybiphenyl dioxygenase"/>
    <property type="match status" value="2"/>
</dbReference>
<evidence type="ECO:0000313" key="2">
    <source>
        <dbReference type="EMBL" id="VEG74556.1"/>
    </source>
</evidence>
<dbReference type="AlphaFoldDB" id="A0A3S5EM66"/>
<dbReference type="EMBL" id="LR134363">
    <property type="protein sequence ID" value="VEG74556.1"/>
    <property type="molecule type" value="Genomic_DNA"/>
</dbReference>
<accession>A0A3S5EM66</accession>
<name>A0A3S5EM66_9ACTO</name>
<dbReference type="KEGG" id="asla:NCTC11923_01190"/>
<keyword evidence="3" id="KW-1185">Reference proteome</keyword>
<dbReference type="Gene3D" id="3.10.180.10">
    <property type="entry name" value="2,3-Dihydroxybiphenyl 1,2-Dioxygenase, domain 1"/>
    <property type="match status" value="1"/>
</dbReference>
<sequence length="337" mass="36531">MSEQIQRVVPALWFDRSAPQAVEFYVRAFAEALADDEQARGGTGVLATSHYPDHDLGPGQEAMAGQVLEIRFRLAGLELSAINAGPQNRPNPSISLMVVIDPDYCPDPAARLDSLWQCLIEGGRALMPVGAYPFSERFGWVEDRYGVSWQLLVGSVGRAATASELGPGQGIAPPDGRAPQRAHRGVEVIPALMFPHSQGQAGVAARQYVELFDRAFGDSGIGEMSFYPAQPGQEPALLQGFIRLAGQELTLMDSGVLHPFTFSMGVSLTIQCATQEQVDLLWEGLSAVPEAEACGWLKDRFGISWTITPENMTELIGRPGAWQTMAAMTKPTLSDFR</sequence>
<dbReference type="InterPro" id="IPR029068">
    <property type="entry name" value="Glyas_Bleomycin-R_OHBP_Dase"/>
</dbReference>
<dbReference type="PANTHER" id="PTHR33990">
    <property type="entry name" value="PROTEIN YJDN-RELATED"/>
    <property type="match status" value="1"/>
</dbReference>
<keyword evidence="2" id="KW-0830">Ubiquinone</keyword>
<proteinExistence type="predicted"/>
<dbReference type="GO" id="GO:0008168">
    <property type="term" value="F:methyltransferase activity"/>
    <property type="evidence" value="ECO:0007669"/>
    <property type="project" value="UniProtKB-KW"/>
</dbReference>
<protein>
    <submittedName>
        <fullName evidence="2">3-demethylubiquinone-9 3-methyltransferase</fullName>
    </submittedName>
</protein>
<evidence type="ECO:0000259" key="1">
    <source>
        <dbReference type="Pfam" id="PF06983"/>
    </source>
</evidence>
<feature type="domain" description="PhnB-like" evidence="1">
    <location>
        <begin position="188"/>
        <end position="308"/>
    </location>
</feature>
<gene>
    <name evidence="2" type="ORF">NCTC11923_01190</name>
</gene>
<dbReference type="CDD" id="cd06588">
    <property type="entry name" value="PhnB_like"/>
    <property type="match status" value="2"/>
</dbReference>
<dbReference type="RefSeq" id="WP_034514836.1">
    <property type="nucleotide sequence ID" value="NZ_LR134363.1"/>
</dbReference>
<dbReference type="InterPro" id="IPR028973">
    <property type="entry name" value="PhnB-like"/>
</dbReference>
<reference evidence="2 3" key="1">
    <citation type="submission" date="2018-12" db="EMBL/GenBank/DDBJ databases">
        <authorList>
            <consortium name="Pathogen Informatics"/>
        </authorList>
    </citation>
    <scope>NUCLEOTIDE SEQUENCE [LARGE SCALE GENOMIC DNA]</scope>
    <source>
        <strain evidence="2 3">NCTC11923</strain>
    </source>
</reference>
<keyword evidence="2" id="KW-0489">Methyltransferase</keyword>
<evidence type="ECO:0000313" key="3">
    <source>
        <dbReference type="Proteomes" id="UP000276899"/>
    </source>
</evidence>
<feature type="domain" description="PhnB-like" evidence="1">
    <location>
        <begin position="7"/>
        <end position="151"/>
    </location>
</feature>
<dbReference type="STRING" id="1278298.GCA_000428685_01690"/>